<dbReference type="OrthoDB" id="86092at2157"/>
<evidence type="ECO:0000313" key="1">
    <source>
        <dbReference type="EMBL" id="ALU12476.1"/>
    </source>
</evidence>
<dbReference type="GeneID" id="30680236"/>
<dbReference type="Gene3D" id="1.10.510.10">
    <property type="entry name" value="Transferase(Phosphotransferase) domain 1"/>
    <property type="match status" value="1"/>
</dbReference>
<keyword evidence="2" id="KW-1185">Reference proteome</keyword>
<gene>
    <name evidence="1" type="ORF">EYM_04215</name>
</gene>
<dbReference type="AlphaFoldDB" id="A0A0U3G2F4"/>
<reference evidence="1 2" key="1">
    <citation type="submission" date="2013-11" db="EMBL/GenBank/DDBJ databases">
        <title>Comparative genomics of Ignicoccus.</title>
        <authorList>
            <person name="Podar M."/>
        </authorList>
    </citation>
    <scope>NUCLEOTIDE SEQUENCE [LARGE SCALE GENOMIC DNA]</scope>
    <source>
        <strain evidence="1 2">DSM 13165</strain>
    </source>
</reference>
<protein>
    <recommendedName>
        <fullName evidence="3">Serine/threonine protein kinase</fullName>
    </recommendedName>
</protein>
<evidence type="ECO:0000313" key="2">
    <source>
        <dbReference type="Proteomes" id="UP000060778"/>
    </source>
</evidence>
<dbReference type="InterPro" id="IPR011009">
    <property type="entry name" value="Kinase-like_dom_sf"/>
</dbReference>
<proteinExistence type="predicted"/>
<dbReference type="RefSeq" id="WP_075049796.1">
    <property type="nucleotide sequence ID" value="NZ_CP006867.1"/>
</dbReference>
<organism evidence="1 2">
    <name type="scientific">Ignicoccus islandicus DSM 13165</name>
    <dbReference type="NCBI Taxonomy" id="940295"/>
    <lineage>
        <taxon>Archaea</taxon>
        <taxon>Thermoproteota</taxon>
        <taxon>Thermoprotei</taxon>
        <taxon>Desulfurococcales</taxon>
        <taxon>Desulfurococcaceae</taxon>
        <taxon>Ignicoccus</taxon>
    </lineage>
</organism>
<evidence type="ECO:0008006" key="3">
    <source>
        <dbReference type="Google" id="ProtNLM"/>
    </source>
</evidence>
<dbReference type="Proteomes" id="UP000060778">
    <property type="component" value="Chromosome"/>
</dbReference>
<sequence>MVDVECYDIDEFPVCYPQTNGCFIRDELKKSNIECAISYGRREIGEYKVLGIGFRGLVFLARHSTGIVAVKVPRIDRLYDMRQEALNQKLAYPYAPKVYEYSKYFLVMEYIECPDLLDVVQGLLAEDNVQSIRKVVCDVLKAGYQLDQRGIDHGELVRPWDHVKVCKNRVVFIDFNSSSIHRRPSNLTSLISALLLKPSLPSSRIANLLNVDRAKLIELLRVYKKTRNEHSFNRIIKMVCLLN</sequence>
<accession>A0A0U3G2F4</accession>
<dbReference type="EMBL" id="CP006867">
    <property type="protein sequence ID" value="ALU12476.1"/>
    <property type="molecule type" value="Genomic_DNA"/>
</dbReference>
<dbReference type="SUPFAM" id="SSF56112">
    <property type="entry name" value="Protein kinase-like (PK-like)"/>
    <property type="match status" value="1"/>
</dbReference>
<name>A0A0U3G2F4_9CREN</name>
<dbReference type="STRING" id="940295.EYM_04215"/>
<dbReference type="KEGG" id="iis:EYM_04215"/>